<dbReference type="InterPro" id="IPR036249">
    <property type="entry name" value="Thioredoxin-like_sf"/>
</dbReference>
<evidence type="ECO:0000313" key="3">
    <source>
        <dbReference type="EMBL" id="MBI4921998.1"/>
    </source>
</evidence>
<dbReference type="Pfam" id="PF13409">
    <property type="entry name" value="GST_N_2"/>
    <property type="match status" value="1"/>
</dbReference>
<dbReference type="InterPro" id="IPR040079">
    <property type="entry name" value="Glutathione_S-Trfase"/>
</dbReference>
<dbReference type="Gene3D" id="3.40.30.10">
    <property type="entry name" value="Glutaredoxin"/>
    <property type="match status" value="1"/>
</dbReference>
<dbReference type="AlphaFoldDB" id="A0A933NYR3"/>
<gene>
    <name evidence="3" type="ORF">HY834_09635</name>
</gene>
<evidence type="ECO:0000313" key="4">
    <source>
        <dbReference type="Proteomes" id="UP000782610"/>
    </source>
</evidence>
<feature type="region of interest" description="Disordered" evidence="1">
    <location>
        <begin position="209"/>
        <end position="231"/>
    </location>
</feature>
<proteinExistence type="predicted"/>
<dbReference type="InterPro" id="IPR036282">
    <property type="entry name" value="Glutathione-S-Trfase_C_sf"/>
</dbReference>
<reference evidence="3" key="1">
    <citation type="submission" date="2020-07" db="EMBL/GenBank/DDBJ databases">
        <title>Huge and variable diversity of episymbiotic CPR bacteria and DPANN archaea in groundwater ecosystems.</title>
        <authorList>
            <person name="He C.Y."/>
            <person name="Keren R."/>
            <person name="Whittaker M."/>
            <person name="Farag I.F."/>
            <person name="Doudna J."/>
            <person name="Cate J.H.D."/>
            <person name="Banfield J.F."/>
        </authorList>
    </citation>
    <scope>NUCLEOTIDE SEQUENCE</scope>
    <source>
        <strain evidence="3">NC_groundwater_1586_Pr3_B-0.1um_66_15</strain>
    </source>
</reference>
<dbReference type="SFLD" id="SFLDS00019">
    <property type="entry name" value="Glutathione_Transferase_(cytos"/>
    <property type="match status" value="1"/>
</dbReference>
<dbReference type="CDD" id="cd03194">
    <property type="entry name" value="GST_C_3"/>
    <property type="match status" value="1"/>
</dbReference>
<dbReference type="SUPFAM" id="SSF52833">
    <property type="entry name" value="Thioredoxin-like"/>
    <property type="match status" value="1"/>
</dbReference>
<accession>A0A933NYR3</accession>
<dbReference type="SUPFAM" id="SSF47616">
    <property type="entry name" value="GST C-terminal domain-like"/>
    <property type="match status" value="1"/>
</dbReference>
<comment type="caution">
    <text evidence="3">The sequence shown here is derived from an EMBL/GenBank/DDBJ whole genome shotgun (WGS) entry which is preliminary data.</text>
</comment>
<evidence type="ECO:0000256" key="1">
    <source>
        <dbReference type="SAM" id="MobiDB-lite"/>
    </source>
</evidence>
<sequence length="231" mass="25764">MYTLHIANKNYSSWSLRPWVLLKTLGIPFEEKLHRFPADRPSYPEFRHFSPTGLVPVLEDGDWRAWESLGIVEYLADRHPGIWPADQRARDWARSAAAEMHAGFSSLRSTCGMNCGIRVTLPAIPDAVGRDLARIEELWADGLDRFGGPFLAGKSFTAVDAFFCPVAFRVQTYGLPLGGLARAYVDRLLALPAMREWYAAALSEDFREPGHEADAGASGEWTADLRAKPKT</sequence>
<name>A0A933NYR3_9HYPH</name>
<dbReference type="EMBL" id="JACRAF010000027">
    <property type="protein sequence ID" value="MBI4921998.1"/>
    <property type="molecule type" value="Genomic_DNA"/>
</dbReference>
<dbReference type="CDD" id="cd03043">
    <property type="entry name" value="GST_N_1"/>
    <property type="match status" value="1"/>
</dbReference>
<protein>
    <submittedName>
        <fullName evidence="3">Glutathione S-transferase family protein</fullName>
    </submittedName>
</protein>
<evidence type="ECO:0000259" key="2">
    <source>
        <dbReference type="PROSITE" id="PS50404"/>
    </source>
</evidence>
<organism evidence="3 4">
    <name type="scientific">Devosia nanyangense</name>
    <dbReference type="NCBI Taxonomy" id="1228055"/>
    <lineage>
        <taxon>Bacteria</taxon>
        <taxon>Pseudomonadati</taxon>
        <taxon>Pseudomonadota</taxon>
        <taxon>Alphaproteobacteria</taxon>
        <taxon>Hyphomicrobiales</taxon>
        <taxon>Devosiaceae</taxon>
        <taxon>Devosia</taxon>
    </lineage>
</organism>
<dbReference type="PROSITE" id="PS50404">
    <property type="entry name" value="GST_NTER"/>
    <property type="match status" value="1"/>
</dbReference>
<feature type="domain" description="GST N-terminal" evidence="2">
    <location>
        <begin position="2"/>
        <end position="83"/>
    </location>
</feature>
<dbReference type="PANTHER" id="PTHR44051">
    <property type="entry name" value="GLUTATHIONE S-TRANSFERASE-RELATED"/>
    <property type="match status" value="1"/>
</dbReference>
<dbReference type="Pfam" id="PF13410">
    <property type="entry name" value="GST_C_2"/>
    <property type="match status" value="1"/>
</dbReference>
<dbReference type="PANTHER" id="PTHR44051:SF8">
    <property type="entry name" value="GLUTATHIONE S-TRANSFERASE GSTA"/>
    <property type="match status" value="1"/>
</dbReference>
<dbReference type="Gene3D" id="1.20.1050.10">
    <property type="match status" value="1"/>
</dbReference>
<dbReference type="Proteomes" id="UP000782610">
    <property type="component" value="Unassembled WGS sequence"/>
</dbReference>
<dbReference type="InterPro" id="IPR004045">
    <property type="entry name" value="Glutathione_S-Trfase_N"/>
</dbReference>
<dbReference type="SFLD" id="SFLDG00358">
    <property type="entry name" value="Main_(cytGST)"/>
    <property type="match status" value="1"/>
</dbReference>